<feature type="transmembrane region" description="Helical" evidence="7">
    <location>
        <begin position="150"/>
        <end position="171"/>
    </location>
</feature>
<dbReference type="eggNOG" id="COG1285">
    <property type="taxonomic scope" value="Bacteria"/>
</dbReference>
<dbReference type="OrthoDB" id="9811198at2"/>
<comment type="caution">
    <text evidence="9">The sequence shown here is derived from an EMBL/GenBank/DDBJ whole genome shotgun (WGS) entry which is preliminary data.</text>
</comment>
<gene>
    <name evidence="9" type="ORF">OMK_01423</name>
</gene>
<comment type="similarity">
    <text evidence="2">Belongs to the MgtC/SapB family.</text>
</comment>
<dbReference type="AlphaFoldDB" id="S0K9D3"/>
<accession>S0K9D3</accession>
<sequence length="259" mass="28390">MYHRNKNCFAEFLIKKCVILRKGDEKMFRVSVLEILCRLGLVILTSGIIGFDREQKNRPAGMRTHILVGIGACIIAMMQQEIAAQAVIFAKSNPQIATVIRADQARLIAQVVSGIGFLGAGTIVVTHHSIRGLTTAASLWATAGLGLAIGMGYYAIALLSFIAVIAVLVLLKKIVHVPTNKNFQIKYVNPDEVEPFIQEFFKSRNIKAITTDYAVDTQDDVKIFRKNYAIAFISADTSAEIIDGLAQNKNIIAVRALAK</sequence>
<dbReference type="HOGENOM" id="CLU_079292_0_1_9"/>
<feature type="transmembrane region" description="Helical" evidence="7">
    <location>
        <begin position="66"/>
        <end position="90"/>
    </location>
</feature>
<evidence type="ECO:0000259" key="8">
    <source>
        <dbReference type="Pfam" id="PF02308"/>
    </source>
</evidence>
<evidence type="ECO:0000256" key="2">
    <source>
        <dbReference type="ARBA" id="ARBA00009298"/>
    </source>
</evidence>
<reference evidence="9 10" key="1">
    <citation type="submission" date="2013-03" db="EMBL/GenBank/DDBJ databases">
        <title>The Genome Sequence of Enterococcus dispar ATCC_51266 (Illumina only assembly).</title>
        <authorList>
            <consortium name="The Broad Institute Genomics Platform"/>
            <consortium name="The Broad Institute Genome Sequencing Center for Infectious Disease"/>
            <person name="Earl A."/>
            <person name="Russ C."/>
            <person name="Gilmore M."/>
            <person name="Surin D."/>
            <person name="Walker B."/>
            <person name="Young S."/>
            <person name="Zeng Q."/>
            <person name="Gargeya S."/>
            <person name="Fitzgerald M."/>
            <person name="Haas B."/>
            <person name="Abouelleil A."/>
            <person name="Allen A.W."/>
            <person name="Alvarado L."/>
            <person name="Arachchi H.M."/>
            <person name="Berlin A.M."/>
            <person name="Chapman S.B."/>
            <person name="Gainer-Dewar J."/>
            <person name="Goldberg J."/>
            <person name="Griggs A."/>
            <person name="Gujja S."/>
            <person name="Hansen M."/>
            <person name="Howarth C."/>
            <person name="Imamovic A."/>
            <person name="Ireland A."/>
            <person name="Larimer J."/>
            <person name="McCowan C."/>
            <person name="Murphy C."/>
            <person name="Pearson M."/>
            <person name="Poon T.W."/>
            <person name="Priest M."/>
            <person name="Roberts A."/>
            <person name="Saif S."/>
            <person name="Shea T."/>
            <person name="Sisk P."/>
            <person name="Sykes S."/>
            <person name="Wortman J."/>
            <person name="Nusbaum C."/>
            <person name="Birren B."/>
        </authorList>
    </citation>
    <scope>NUCLEOTIDE SEQUENCE [LARGE SCALE GENOMIC DNA]</scope>
    <source>
        <strain evidence="9 10">ATCC 51266</strain>
    </source>
</reference>
<evidence type="ECO:0000256" key="6">
    <source>
        <dbReference type="ARBA" id="ARBA00023136"/>
    </source>
</evidence>
<evidence type="ECO:0000256" key="7">
    <source>
        <dbReference type="SAM" id="Phobius"/>
    </source>
</evidence>
<dbReference type="STRING" id="44009.RV01_GL002538"/>
<evidence type="ECO:0000313" key="10">
    <source>
        <dbReference type="Proteomes" id="UP000014127"/>
    </source>
</evidence>
<evidence type="ECO:0000256" key="4">
    <source>
        <dbReference type="ARBA" id="ARBA00022692"/>
    </source>
</evidence>
<dbReference type="PRINTS" id="PR01837">
    <property type="entry name" value="MGTCSAPBPROT"/>
</dbReference>
<dbReference type="GO" id="GO:0005886">
    <property type="term" value="C:plasma membrane"/>
    <property type="evidence" value="ECO:0007669"/>
    <property type="project" value="UniProtKB-SubCell"/>
</dbReference>
<dbReference type="InterPro" id="IPR003416">
    <property type="entry name" value="MgtC/SapB/SrpB/YhiD_fam"/>
</dbReference>
<comment type="subcellular location">
    <subcellularLocation>
        <location evidence="1">Cell membrane</location>
        <topology evidence="1">Multi-pass membrane protein</topology>
    </subcellularLocation>
</comment>
<organism evidence="9 10">
    <name type="scientific">Enterococcus dispar ATCC 51266</name>
    <dbReference type="NCBI Taxonomy" id="1139219"/>
    <lineage>
        <taxon>Bacteria</taxon>
        <taxon>Bacillati</taxon>
        <taxon>Bacillota</taxon>
        <taxon>Bacilli</taxon>
        <taxon>Lactobacillales</taxon>
        <taxon>Enterococcaceae</taxon>
        <taxon>Enterococcus</taxon>
    </lineage>
</organism>
<feature type="transmembrane region" description="Helical" evidence="7">
    <location>
        <begin position="30"/>
        <end position="51"/>
    </location>
</feature>
<protein>
    <recommendedName>
        <fullName evidence="8">MgtC/SapB/SrpB/YhiD N-terminal domain-containing protein</fullName>
    </recommendedName>
</protein>
<evidence type="ECO:0000256" key="5">
    <source>
        <dbReference type="ARBA" id="ARBA00022989"/>
    </source>
</evidence>
<dbReference type="Pfam" id="PF02308">
    <property type="entry name" value="MgtC"/>
    <property type="match status" value="1"/>
</dbReference>
<keyword evidence="3" id="KW-1003">Cell membrane</keyword>
<keyword evidence="10" id="KW-1185">Reference proteome</keyword>
<dbReference type="PANTHER" id="PTHR33778">
    <property type="entry name" value="PROTEIN MGTC"/>
    <property type="match status" value="1"/>
</dbReference>
<dbReference type="Proteomes" id="UP000014127">
    <property type="component" value="Unassembled WGS sequence"/>
</dbReference>
<evidence type="ECO:0000313" key="9">
    <source>
        <dbReference type="EMBL" id="EOT41252.1"/>
    </source>
</evidence>
<evidence type="ECO:0000256" key="3">
    <source>
        <dbReference type="ARBA" id="ARBA00022475"/>
    </source>
</evidence>
<dbReference type="InterPro" id="IPR049177">
    <property type="entry name" value="MgtC_SapB_SrpB_YhiD_N"/>
</dbReference>
<keyword evidence="6 7" id="KW-0472">Membrane</keyword>
<dbReference type="PANTHER" id="PTHR33778:SF1">
    <property type="entry name" value="MAGNESIUM TRANSPORTER YHID-RELATED"/>
    <property type="match status" value="1"/>
</dbReference>
<keyword evidence="5 7" id="KW-1133">Transmembrane helix</keyword>
<proteinExistence type="inferred from homology"/>
<dbReference type="PATRIC" id="fig|1139219.3.peg.1383"/>
<feature type="transmembrane region" description="Helical" evidence="7">
    <location>
        <begin position="111"/>
        <end position="130"/>
    </location>
</feature>
<keyword evidence="4 7" id="KW-0812">Transmembrane</keyword>
<evidence type="ECO:0000256" key="1">
    <source>
        <dbReference type="ARBA" id="ARBA00004651"/>
    </source>
</evidence>
<name>S0K9D3_9ENTE</name>
<dbReference type="EMBL" id="AHYR01000005">
    <property type="protein sequence ID" value="EOT41252.1"/>
    <property type="molecule type" value="Genomic_DNA"/>
</dbReference>
<feature type="domain" description="MgtC/SapB/SrpB/YhiD N-terminal" evidence="8">
    <location>
        <begin position="40"/>
        <end position="175"/>
    </location>
</feature>